<dbReference type="eggNOG" id="COG0834">
    <property type="taxonomic scope" value="Bacteria"/>
</dbReference>
<gene>
    <name evidence="1" type="ordered locus">RSal33209_2258</name>
</gene>
<dbReference type="HOGENOM" id="CLU_118106_0_0_11"/>
<dbReference type="STRING" id="288705.RSal33209_2258"/>
<organism evidence="1 2">
    <name type="scientific">Renibacterium salmoninarum (strain ATCC 33209 / DSM 20767 / JCM 11484 / NBRC 15589 / NCIMB 2235)</name>
    <dbReference type="NCBI Taxonomy" id="288705"/>
    <lineage>
        <taxon>Bacteria</taxon>
        <taxon>Bacillati</taxon>
        <taxon>Actinomycetota</taxon>
        <taxon>Actinomycetes</taxon>
        <taxon>Micrococcales</taxon>
        <taxon>Micrococcaceae</taxon>
        <taxon>Renibacterium</taxon>
    </lineage>
</organism>
<keyword evidence="2" id="KW-1185">Reference proteome</keyword>
<reference evidence="2" key="1">
    <citation type="journal article" date="2008" name="J. Bacteriol.">
        <title>Genome sequence of the fish pathogen Renibacterium salmoninarum suggests reductive evolution away from an environmental Arthrobacter ancestor.</title>
        <authorList>
            <person name="Wiens G.D."/>
            <person name="Rockey D.D."/>
            <person name="Wu Z."/>
            <person name="Chang J."/>
            <person name="Levy R."/>
            <person name="Crane S."/>
            <person name="Chen D.S."/>
            <person name="Capri G.R."/>
            <person name="Burnett J.R."/>
            <person name="Sudheesh P.S."/>
            <person name="Schipma M.J."/>
            <person name="Burd H."/>
            <person name="Bhattacharyya A."/>
            <person name="Rhodes L.D."/>
            <person name="Kaul R."/>
            <person name="Strom M.S."/>
        </authorList>
    </citation>
    <scope>NUCLEOTIDE SEQUENCE [LARGE SCALE GENOMIC DNA]</scope>
    <source>
        <strain evidence="2">ATCC 33209 / DSM 20767 / JCM 11484 / NBRC 15589 / NCIMB 2235</strain>
    </source>
</reference>
<evidence type="ECO:0000313" key="2">
    <source>
        <dbReference type="Proteomes" id="UP000002007"/>
    </source>
</evidence>
<dbReference type="AlphaFoldDB" id="A9WT51"/>
<dbReference type="Gene3D" id="3.40.190.10">
    <property type="entry name" value="Periplasmic binding protein-like II"/>
    <property type="match status" value="2"/>
</dbReference>
<accession>A9WT51</accession>
<evidence type="ECO:0000313" key="1">
    <source>
        <dbReference type="EMBL" id="ABY23989.1"/>
    </source>
</evidence>
<dbReference type="EMBL" id="CP000910">
    <property type="protein sequence ID" value="ABY23989.1"/>
    <property type="molecule type" value="Genomic_DNA"/>
</dbReference>
<dbReference type="RefSeq" id="WP_012245654.1">
    <property type="nucleotide sequence ID" value="NC_010168.1"/>
</dbReference>
<name>A9WT51_RENSM</name>
<proteinExistence type="predicted"/>
<dbReference type="KEGG" id="rsa:RSal33209_2258"/>
<sequence length="134" mass="13709">MKIAVGSGTNQEKILLAWNATLEKAGKKPAELVQFGSASDTLLSLQAGRIDASLQPYPTAVYQQSTAPGVKIVGKVNAGCPNETLVAATTAKGNGLAPALSAAINSAIKDGSYAKVLARWGLAEEALPESKVTS</sequence>
<protein>
    <submittedName>
        <fullName evidence="1">ABC transporter amino acid-binding protein</fullName>
    </submittedName>
</protein>
<dbReference type="Proteomes" id="UP000002007">
    <property type="component" value="Chromosome"/>
</dbReference>
<dbReference type="SUPFAM" id="SSF53850">
    <property type="entry name" value="Periplasmic binding protein-like II"/>
    <property type="match status" value="1"/>
</dbReference>